<evidence type="ECO:0000256" key="1">
    <source>
        <dbReference type="ARBA" id="ARBA00006149"/>
    </source>
</evidence>
<comment type="similarity">
    <text evidence="1">Belongs to the eukaryotic/archaeal PrmC-related family.</text>
</comment>
<protein>
    <submittedName>
        <fullName evidence="6">MTQ2_YEAST eRF1 methyltransferase cataly</fullName>
    </submittedName>
</protein>
<feature type="region of interest" description="Disordered" evidence="5">
    <location>
        <begin position="82"/>
        <end position="118"/>
    </location>
</feature>
<proteinExistence type="inferred from homology"/>
<evidence type="ECO:0000256" key="3">
    <source>
        <dbReference type="ARBA" id="ARBA00022679"/>
    </source>
</evidence>
<dbReference type="InterPro" id="IPR052190">
    <property type="entry name" value="Euk-Arch_PrmC-MTase"/>
</dbReference>
<feature type="compositionally biased region" description="Basic and acidic residues" evidence="5">
    <location>
        <begin position="153"/>
        <end position="173"/>
    </location>
</feature>
<gene>
    <name evidence="6" type="ORF">BN1204_018825</name>
</gene>
<evidence type="ECO:0000256" key="2">
    <source>
        <dbReference type="ARBA" id="ARBA00022603"/>
    </source>
</evidence>
<dbReference type="GO" id="GO:0032259">
    <property type="term" value="P:methylation"/>
    <property type="evidence" value="ECO:0007669"/>
    <property type="project" value="UniProtKB-KW"/>
</dbReference>
<evidence type="ECO:0000313" key="6">
    <source>
        <dbReference type="EMBL" id="CEL66055.1"/>
    </source>
</evidence>
<feature type="region of interest" description="Disordered" evidence="5">
    <location>
        <begin position="153"/>
        <end position="194"/>
    </location>
</feature>
<name>A0A0F7UBP3_NEOCL</name>
<sequence length="342" mass="36973">MDPSVSPRVPTPDTSHVGLQKAFPDVYEAAEDSFLFLDALAEDIRFLLRRRPALVLEMGSGSGCVISFLRKLFLLRVASSKGLPGETPTGGQTGPERNARCSGHPDTAHDSSHSTSSCSSSCSPSPSSSCSFFVPRFLAVDCNLSATAATLETARRAERNERREREGGERPSEGGEAPNRGAIGSASASQEENENCRGAIDVLAGDLFGGFRSQSRREPPWSPSSACSPSLGEAQKPGRTVGIFDVILFNPPYVPGSPRGRPPSPADWAWWGGEDGREVIDRFLPQAIAYLSPSGVLYLLLEKRNKVDEVVAHIEAQGFAAEQVKRRKINGEDLSVWRFTRL</sequence>
<feature type="region of interest" description="Disordered" evidence="5">
    <location>
        <begin position="213"/>
        <end position="234"/>
    </location>
</feature>
<dbReference type="PROSITE" id="PS00092">
    <property type="entry name" value="N6_MTASE"/>
    <property type="match status" value="1"/>
</dbReference>
<accession>A0A0F7UBP3</accession>
<dbReference type="GO" id="GO:0008276">
    <property type="term" value="F:protein methyltransferase activity"/>
    <property type="evidence" value="ECO:0007669"/>
    <property type="project" value="TreeGrafter"/>
</dbReference>
<dbReference type="EMBL" id="LN714480">
    <property type="protein sequence ID" value="CEL66055.1"/>
    <property type="molecule type" value="Genomic_DNA"/>
</dbReference>
<dbReference type="PANTHER" id="PTHR45875:SF1">
    <property type="entry name" value="METHYLTRANSFERASE N6AMT1"/>
    <property type="match status" value="1"/>
</dbReference>
<keyword evidence="3 6" id="KW-0808">Transferase</keyword>
<evidence type="ECO:0000256" key="5">
    <source>
        <dbReference type="SAM" id="MobiDB-lite"/>
    </source>
</evidence>
<keyword evidence="4" id="KW-0949">S-adenosyl-L-methionine</keyword>
<dbReference type="AlphaFoldDB" id="A0A0F7UBP3"/>
<dbReference type="InterPro" id="IPR002052">
    <property type="entry name" value="DNA_methylase_N6_adenine_CS"/>
</dbReference>
<dbReference type="InterPro" id="IPR029063">
    <property type="entry name" value="SAM-dependent_MTases_sf"/>
</dbReference>
<evidence type="ECO:0000256" key="4">
    <source>
        <dbReference type="ARBA" id="ARBA00022691"/>
    </source>
</evidence>
<reference evidence="6" key="1">
    <citation type="journal article" date="2015" name="PLoS ONE">
        <title>Comprehensive Evaluation of Toxoplasma gondii VEG and Neospora caninum LIV Genomes with Tachyzoite Stage Transcriptome and Proteome Defines Novel Transcript Features.</title>
        <authorList>
            <person name="Ramaprasad A."/>
            <person name="Mourier T."/>
            <person name="Naeem R."/>
            <person name="Malas T.B."/>
            <person name="Moussa E."/>
            <person name="Panigrahi A."/>
            <person name="Vermont S.J."/>
            <person name="Otto T.D."/>
            <person name="Wastling J."/>
            <person name="Pain A."/>
        </authorList>
    </citation>
    <scope>NUCLEOTIDE SEQUENCE</scope>
    <source>
        <strain evidence="6">Liverpool</strain>
    </source>
</reference>
<keyword evidence="2 6" id="KW-0489">Methyltransferase</keyword>
<dbReference type="PANTHER" id="PTHR45875">
    <property type="entry name" value="METHYLTRANSFERASE N6AMT1"/>
    <property type="match status" value="1"/>
</dbReference>
<dbReference type="SUPFAM" id="SSF53335">
    <property type="entry name" value="S-adenosyl-L-methionine-dependent methyltransferases"/>
    <property type="match status" value="1"/>
</dbReference>
<organism evidence="6">
    <name type="scientific">Neospora caninum (strain Liverpool)</name>
    <dbReference type="NCBI Taxonomy" id="572307"/>
    <lineage>
        <taxon>Eukaryota</taxon>
        <taxon>Sar</taxon>
        <taxon>Alveolata</taxon>
        <taxon>Apicomplexa</taxon>
        <taxon>Conoidasida</taxon>
        <taxon>Coccidia</taxon>
        <taxon>Eucoccidiorida</taxon>
        <taxon>Eimeriorina</taxon>
        <taxon>Sarcocystidae</taxon>
        <taxon>Neospora</taxon>
    </lineage>
</organism>
<dbReference type="GO" id="GO:0008757">
    <property type="term" value="F:S-adenosylmethionine-dependent methyltransferase activity"/>
    <property type="evidence" value="ECO:0007669"/>
    <property type="project" value="TreeGrafter"/>
</dbReference>
<dbReference type="GO" id="GO:0035657">
    <property type="term" value="C:eRF1 methyltransferase complex"/>
    <property type="evidence" value="ECO:0007669"/>
    <property type="project" value="TreeGrafter"/>
</dbReference>
<dbReference type="GO" id="GO:0003676">
    <property type="term" value="F:nucleic acid binding"/>
    <property type="evidence" value="ECO:0007669"/>
    <property type="project" value="InterPro"/>
</dbReference>
<dbReference type="Gene3D" id="3.40.50.150">
    <property type="entry name" value="Vaccinia Virus protein VP39"/>
    <property type="match status" value="2"/>
</dbReference>